<dbReference type="EMBL" id="JBGFUD010009389">
    <property type="protein sequence ID" value="MFH4982475.1"/>
    <property type="molecule type" value="Genomic_DNA"/>
</dbReference>
<sequence length="214" mass="24411">MENSAPFAMSDDHSAKKDVDIPVVFLYNREGLTILNHLLQYPHAVLRISDVSANPAIIFADYVRNPRQSASNLMTQQYPLENENSLKRLMVFDSSKMFVNFYFRFRSTKLEDNGLIKQKAVEDNIALLSSMYEFTSEVQINSFWNFVRRLAYRALGLGTYPTKEEFRNFGQMLSSIVVNEEAVDGAKLPEGPVTTVSCSKYNSQGVFRCYIGEL</sequence>
<proteinExistence type="predicted"/>
<name>A0ABD6ER83_9BILA</name>
<dbReference type="Proteomes" id="UP001608902">
    <property type="component" value="Unassembled WGS sequence"/>
</dbReference>
<organism evidence="1 2">
    <name type="scientific">Gnathostoma spinigerum</name>
    <dbReference type="NCBI Taxonomy" id="75299"/>
    <lineage>
        <taxon>Eukaryota</taxon>
        <taxon>Metazoa</taxon>
        <taxon>Ecdysozoa</taxon>
        <taxon>Nematoda</taxon>
        <taxon>Chromadorea</taxon>
        <taxon>Rhabditida</taxon>
        <taxon>Spirurina</taxon>
        <taxon>Gnathostomatomorpha</taxon>
        <taxon>Gnathostomatoidea</taxon>
        <taxon>Gnathostomatidae</taxon>
        <taxon>Gnathostoma</taxon>
    </lineage>
</organism>
<reference evidence="1 2" key="1">
    <citation type="submission" date="2024-08" db="EMBL/GenBank/DDBJ databases">
        <title>Gnathostoma spinigerum genome.</title>
        <authorList>
            <person name="Gonzalez-Bertolin B."/>
            <person name="Monzon S."/>
            <person name="Zaballos A."/>
            <person name="Jimenez P."/>
            <person name="Dekumyoy P."/>
            <person name="Varona S."/>
            <person name="Cuesta I."/>
            <person name="Sumanam S."/>
            <person name="Adisakwattana P."/>
            <person name="Gasser R.B."/>
            <person name="Hernandez-Gonzalez A."/>
            <person name="Young N.D."/>
            <person name="Perteguer M.J."/>
        </authorList>
    </citation>
    <scope>NUCLEOTIDE SEQUENCE [LARGE SCALE GENOMIC DNA]</scope>
    <source>
        <strain evidence="1">AL3</strain>
        <tissue evidence="1">Liver</tissue>
    </source>
</reference>
<accession>A0ABD6ER83</accession>
<evidence type="ECO:0000313" key="2">
    <source>
        <dbReference type="Proteomes" id="UP001608902"/>
    </source>
</evidence>
<protein>
    <submittedName>
        <fullName evidence="1">Uncharacterized protein</fullName>
    </submittedName>
</protein>
<dbReference type="AlphaFoldDB" id="A0ABD6ER83"/>
<evidence type="ECO:0000313" key="1">
    <source>
        <dbReference type="EMBL" id="MFH4982475.1"/>
    </source>
</evidence>
<comment type="caution">
    <text evidence="1">The sequence shown here is derived from an EMBL/GenBank/DDBJ whole genome shotgun (WGS) entry which is preliminary data.</text>
</comment>
<keyword evidence="2" id="KW-1185">Reference proteome</keyword>
<gene>
    <name evidence="1" type="ORF">AB6A40_009184</name>
</gene>